<dbReference type="EMBL" id="JAEAGR010000001">
    <property type="protein sequence ID" value="MBH1939629.1"/>
    <property type="molecule type" value="Genomic_DNA"/>
</dbReference>
<comment type="caution">
    <text evidence="1">The sequence shown here is derived from an EMBL/GenBank/DDBJ whole genome shotgun (WGS) entry which is preliminary data.</text>
</comment>
<evidence type="ECO:0000313" key="2">
    <source>
        <dbReference type="Proteomes" id="UP000623269"/>
    </source>
</evidence>
<evidence type="ECO:0000313" key="1">
    <source>
        <dbReference type="EMBL" id="MBH1939629.1"/>
    </source>
</evidence>
<dbReference type="AlphaFoldDB" id="A0A8J7H0H6"/>
<sequence length="273" mass="31510">MHNKRLKVCSLSFIIISISTYCIYQESIKNNTITITTSEEAYQIKEVLYEAEGVKGYYPQVISGTTKEKMAVWNEIIKDDFNKIVNTYSFAPYSDLQGTFPGAKTSMLEIDYNVTLLNNQFMSIFYTAVFQNPYSPYPTELVYTTNIDTKKDTRLRLEDFILLDLNFARTLKDWEYTTTGPSEKEWEPIIKDILSNMENEFLLKGLKAADQIASDNILGIYSYLTAEKLGISIAVPNFVGDHAELEKKYIDIKNYLNPIYEWNFDKKVILPTL</sequence>
<dbReference type="Proteomes" id="UP000623269">
    <property type="component" value="Unassembled WGS sequence"/>
</dbReference>
<proteinExistence type="predicted"/>
<dbReference type="RefSeq" id="WP_197659837.1">
    <property type="nucleotide sequence ID" value="NZ_JAEAGR010000001.1"/>
</dbReference>
<organism evidence="1 2">
    <name type="scientific">Mobilitalea sibirica</name>
    <dbReference type="NCBI Taxonomy" id="1462919"/>
    <lineage>
        <taxon>Bacteria</taxon>
        <taxon>Bacillati</taxon>
        <taxon>Bacillota</taxon>
        <taxon>Clostridia</taxon>
        <taxon>Lachnospirales</taxon>
        <taxon>Lachnospiraceae</taxon>
        <taxon>Mobilitalea</taxon>
    </lineage>
</organism>
<accession>A0A8J7H0H6</accession>
<reference evidence="1" key="1">
    <citation type="submission" date="2020-12" db="EMBL/GenBank/DDBJ databases">
        <title>M. sibirica DSM 26468T genome.</title>
        <authorList>
            <person name="Thieme N."/>
            <person name="Rettenmaier R."/>
            <person name="Zverlov V."/>
            <person name="Liebl W."/>
        </authorList>
    </citation>
    <scope>NUCLEOTIDE SEQUENCE</scope>
    <source>
        <strain evidence="1">DSM 26468</strain>
    </source>
</reference>
<gene>
    <name evidence="1" type="ORF">I5677_01820</name>
</gene>
<protein>
    <submittedName>
        <fullName evidence="1">Uncharacterized protein</fullName>
    </submittedName>
</protein>
<keyword evidence="2" id="KW-1185">Reference proteome</keyword>
<name>A0A8J7H0H6_9FIRM</name>